<evidence type="ECO:0000256" key="1">
    <source>
        <dbReference type="ARBA" id="ARBA00022723"/>
    </source>
</evidence>
<dbReference type="PANTHER" id="PTHR20883:SF15">
    <property type="entry name" value="PHYTANOYL-COA DIOXYGENASE DOMAIN-CONTAINING PROTEIN 1"/>
    <property type="match status" value="1"/>
</dbReference>
<comment type="caution">
    <text evidence="3">The sequence shown here is derived from an EMBL/GenBank/DDBJ whole genome shotgun (WGS) entry which is preliminary data.</text>
</comment>
<dbReference type="PANTHER" id="PTHR20883">
    <property type="entry name" value="PHYTANOYL-COA DIOXYGENASE DOMAIN CONTAINING 1"/>
    <property type="match status" value="1"/>
</dbReference>
<dbReference type="Proteomes" id="UP000178606">
    <property type="component" value="Unassembled WGS sequence"/>
</dbReference>
<organism evidence="3 4">
    <name type="scientific">Handelsmanbacteria sp. (strain RIFCSPLOWO2_12_FULL_64_10)</name>
    <dbReference type="NCBI Taxonomy" id="1817868"/>
    <lineage>
        <taxon>Bacteria</taxon>
        <taxon>Candidatus Handelsmaniibacteriota</taxon>
    </lineage>
</organism>
<accession>A0A1F6CCF1</accession>
<evidence type="ECO:0000313" key="3">
    <source>
        <dbReference type="EMBL" id="OGG46849.1"/>
    </source>
</evidence>
<evidence type="ECO:0000256" key="2">
    <source>
        <dbReference type="ARBA" id="ARBA00023004"/>
    </source>
</evidence>
<dbReference type="AlphaFoldDB" id="A0A1F6CCF1"/>
<dbReference type="EMBL" id="MFKF01000282">
    <property type="protein sequence ID" value="OGG46849.1"/>
    <property type="molecule type" value="Genomic_DNA"/>
</dbReference>
<dbReference type="InterPro" id="IPR008775">
    <property type="entry name" value="Phytyl_CoA_dOase-like"/>
</dbReference>
<keyword evidence="2" id="KW-0408">Iron</keyword>
<sequence>MRIMTEEDKYFFDLWGYLVVENALTPEEVTACNNSIDHHKEQIRQRSLDDPLARGSKTLTGTGGRLELTGMLGWERPWCEPFRRLLVHPNIVNYMYEMMGPGYRLDHGPLLIAMKEGSEGHQLHGAGEPLNACVNYFHQNGRMFCGGVTVAWQLTEVSPGDGGFCCVPGSHKSNYRAPRGVLTVENDRGAVRQVVMKAGDVLFFCEGTSHGTLPWRGAGERRSVLYKFAAGFMVRAGGPHTSPESRWGEFTKDMTEEERAVMLGPYVHGPQRHQIGAK</sequence>
<protein>
    <recommendedName>
        <fullName evidence="5">Mitomycin antibiotics/polyketide fumonisin biosynthesis protein</fullName>
    </recommendedName>
</protein>
<gene>
    <name evidence="3" type="ORF">A3F84_00220</name>
</gene>
<dbReference type="Gene3D" id="2.60.120.620">
    <property type="entry name" value="q2cbj1_9rhob like domain"/>
    <property type="match status" value="1"/>
</dbReference>
<proteinExistence type="predicted"/>
<dbReference type="Pfam" id="PF05721">
    <property type="entry name" value="PhyH"/>
    <property type="match status" value="1"/>
</dbReference>
<dbReference type="GO" id="GO:0016706">
    <property type="term" value="F:2-oxoglutarate-dependent dioxygenase activity"/>
    <property type="evidence" value="ECO:0007669"/>
    <property type="project" value="UniProtKB-ARBA"/>
</dbReference>
<dbReference type="SUPFAM" id="SSF51197">
    <property type="entry name" value="Clavaminate synthase-like"/>
    <property type="match status" value="1"/>
</dbReference>
<reference evidence="3 4" key="1">
    <citation type="journal article" date="2016" name="Nat. Commun.">
        <title>Thousands of microbial genomes shed light on interconnected biogeochemical processes in an aquifer system.</title>
        <authorList>
            <person name="Anantharaman K."/>
            <person name="Brown C.T."/>
            <person name="Hug L.A."/>
            <person name="Sharon I."/>
            <person name="Castelle C.J."/>
            <person name="Probst A.J."/>
            <person name="Thomas B.C."/>
            <person name="Singh A."/>
            <person name="Wilkins M.J."/>
            <person name="Karaoz U."/>
            <person name="Brodie E.L."/>
            <person name="Williams K.H."/>
            <person name="Hubbard S.S."/>
            <person name="Banfield J.F."/>
        </authorList>
    </citation>
    <scope>NUCLEOTIDE SEQUENCE [LARGE SCALE GENOMIC DNA]</scope>
    <source>
        <strain evidence="4">RIFCSPLOWO2_12_FULL_64_10</strain>
    </source>
</reference>
<name>A0A1F6CCF1_HANXR</name>
<evidence type="ECO:0000313" key="4">
    <source>
        <dbReference type="Proteomes" id="UP000178606"/>
    </source>
</evidence>
<keyword evidence="1" id="KW-0479">Metal-binding</keyword>
<evidence type="ECO:0008006" key="5">
    <source>
        <dbReference type="Google" id="ProtNLM"/>
    </source>
</evidence>
<dbReference type="GO" id="GO:0005506">
    <property type="term" value="F:iron ion binding"/>
    <property type="evidence" value="ECO:0007669"/>
    <property type="project" value="UniProtKB-ARBA"/>
</dbReference>